<dbReference type="AlphaFoldDB" id="A0A2T3I0T1"/>
<sequence length="405" mass="45984">MSNQKANTQTNTQTANPTLEVMLSPFADKLNIATNAYYGALMDAVFGNINSRRLADGISALPVTTPQIVRLITRCKQYGIDPLMGHLYAIERQGVISYDLTINGWLFVLQNHSDFKNYKTVYSDEKVPSKMIEGHMIPDWVRADIEFKDGRVFEGIRVYYYEEVENTPAWDKRPTRILAGRAISQATRYGINVDFGENEDMPEYSSKTIDTPVSVVFDDEEQGSEKNEQNLDADAKAKADEEAKAKADEEANSIEVEGEWEEFTISFEDQYKTFIAETKKNAGDITDEADNAFRKWLAGMNISFTDFNEARLIKAKRFINEFISENQKPSEVTVEPTKTNVVETAEHEVEYDFTLISSDILQLINNAVRNVENCGEPSELIQLMELLDSNLEQAYVQQQLKDLGY</sequence>
<dbReference type="EMBL" id="PYLY01000007">
    <property type="protein sequence ID" value="PSU10127.1"/>
    <property type="molecule type" value="Genomic_DNA"/>
</dbReference>
<dbReference type="Proteomes" id="UP000241858">
    <property type="component" value="Unassembled WGS sequence"/>
</dbReference>
<gene>
    <name evidence="1" type="ORF">C0W81_05225</name>
</gene>
<protein>
    <recommendedName>
        <fullName evidence="3">Phage recombination protein Bet</fullName>
    </recommendedName>
</protein>
<dbReference type="GO" id="GO:0006259">
    <property type="term" value="P:DNA metabolic process"/>
    <property type="evidence" value="ECO:0007669"/>
    <property type="project" value="InterPro"/>
</dbReference>
<dbReference type="OrthoDB" id="8909920at2"/>
<evidence type="ECO:0000313" key="1">
    <source>
        <dbReference type="EMBL" id="PSU10127.1"/>
    </source>
</evidence>
<comment type="caution">
    <text evidence="1">The sequence shown here is derived from an EMBL/GenBank/DDBJ whole genome shotgun (WGS) entry which is preliminary data.</text>
</comment>
<name>A0A2T3I0T1_9GAMM</name>
<dbReference type="RefSeq" id="WP_065190063.1">
    <property type="nucleotide sequence ID" value="NZ_LZFB01000013.1"/>
</dbReference>
<organism evidence="1 2">
    <name type="scientific">Photobacterium aquimaris</name>
    <dbReference type="NCBI Taxonomy" id="512643"/>
    <lineage>
        <taxon>Bacteria</taxon>
        <taxon>Pseudomonadati</taxon>
        <taxon>Pseudomonadota</taxon>
        <taxon>Gammaproteobacteria</taxon>
        <taxon>Vibrionales</taxon>
        <taxon>Vibrionaceae</taxon>
        <taxon>Photobacterium</taxon>
    </lineage>
</organism>
<dbReference type="GO" id="GO:0003677">
    <property type="term" value="F:DNA binding"/>
    <property type="evidence" value="ECO:0007669"/>
    <property type="project" value="InterPro"/>
</dbReference>
<evidence type="ECO:0008006" key="3">
    <source>
        <dbReference type="Google" id="ProtNLM"/>
    </source>
</evidence>
<reference evidence="1 2" key="1">
    <citation type="submission" date="2018-03" db="EMBL/GenBank/DDBJ databases">
        <title>Whole genome sequencing of Histamine producing bacteria.</title>
        <authorList>
            <person name="Butler K."/>
        </authorList>
    </citation>
    <scope>NUCLEOTIDE SEQUENCE [LARGE SCALE GENOMIC DNA]</scope>
    <source>
        <strain evidence="1 2">DSM 23343</strain>
    </source>
</reference>
<proteinExistence type="predicted"/>
<evidence type="ECO:0000313" key="2">
    <source>
        <dbReference type="Proteomes" id="UP000241858"/>
    </source>
</evidence>
<accession>A0A2T3I0T1</accession>